<evidence type="ECO:0000313" key="2">
    <source>
        <dbReference type="Proteomes" id="UP000516349"/>
    </source>
</evidence>
<dbReference type="Proteomes" id="UP000516349">
    <property type="component" value="Chromosome"/>
</dbReference>
<accession>A0A7H1NTL9</accession>
<protein>
    <submittedName>
        <fullName evidence="1">Uncharacterized protein</fullName>
    </submittedName>
</protein>
<keyword evidence="2" id="KW-1185">Reference proteome</keyword>
<reference evidence="1 2" key="1">
    <citation type="submission" date="2020-08" db="EMBL/GenBank/DDBJ databases">
        <title>Complete genome sequence of Entomobacter blattae G55GP.</title>
        <authorList>
            <person name="Poehlein A."/>
            <person name="Guzman J."/>
            <person name="Daniel R."/>
            <person name="Vilcinskas A."/>
        </authorList>
    </citation>
    <scope>NUCLEOTIDE SEQUENCE [LARGE SCALE GENOMIC DNA]</scope>
    <source>
        <strain evidence="1 2">G55GP</strain>
    </source>
</reference>
<proteinExistence type="predicted"/>
<dbReference type="AlphaFoldDB" id="A0A7H1NTL9"/>
<evidence type="ECO:0000313" key="1">
    <source>
        <dbReference type="EMBL" id="QNT79129.1"/>
    </source>
</evidence>
<dbReference type="KEGG" id="ebla:JGUZn3_19160"/>
<sequence>MQTLLNSSIFPLKSKLLLKWWVGFTLCLMGTFEISTTAYSAEFIIKNQKAPQEISESSTVYIDGKPVAHFTLNDTTKEISKTITIPDITQSVSYDLCGRITIRNAAGQPETHEINSKGILYSPQSKTFLAIVTADFKYYYLANPEDPNGHKVLEGHSNICLSPSV</sequence>
<organism evidence="1 2">
    <name type="scientific">Entomobacter blattae</name>
    <dbReference type="NCBI Taxonomy" id="2762277"/>
    <lineage>
        <taxon>Bacteria</taxon>
        <taxon>Pseudomonadati</taxon>
        <taxon>Pseudomonadota</taxon>
        <taxon>Alphaproteobacteria</taxon>
        <taxon>Acetobacterales</taxon>
        <taxon>Acetobacteraceae</taxon>
        <taxon>Entomobacter</taxon>
    </lineage>
</organism>
<name>A0A7H1NTL9_9PROT</name>
<dbReference type="EMBL" id="CP060244">
    <property type="protein sequence ID" value="QNT79129.1"/>
    <property type="molecule type" value="Genomic_DNA"/>
</dbReference>
<gene>
    <name evidence="1" type="ORF">JGUZn3_19160</name>
</gene>